<feature type="compositionally biased region" description="Basic and acidic residues" evidence="1">
    <location>
        <begin position="81"/>
        <end position="91"/>
    </location>
</feature>
<dbReference type="Pfam" id="PF15078">
    <property type="entry name" value="DUF4545"/>
    <property type="match status" value="1"/>
</dbReference>
<dbReference type="GeneID" id="103118070"/>
<name>A0ABM3YJ19_ERIEU</name>
<dbReference type="PANTHER" id="PTHR36873">
    <property type="entry name" value="HYPOTHETICAL GENE SUPPORTED BY BC079057"/>
    <property type="match status" value="1"/>
</dbReference>
<evidence type="ECO:0000313" key="2">
    <source>
        <dbReference type="Proteomes" id="UP001652624"/>
    </source>
</evidence>
<dbReference type="InterPro" id="IPR027847">
    <property type="entry name" value="DUF4545"/>
</dbReference>
<evidence type="ECO:0000313" key="3">
    <source>
        <dbReference type="RefSeq" id="XP_060061067.1"/>
    </source>
</evidence>
<evidence type="ECO:0000256" key="1">
    <source>
        <dbReference type="SAM" id="MobiDB-lite"/>
    </source>
</evidence>
<protein>
    <submittedName>
        <fullName evidence="3">Uncharacterized protein C1orf141 homolog</fullName>
    </submittedName>
</protein>
<feature type="region of interest" description="Disordered" evidence="1">
    <location>
        <begin position="81"/>
        <end position="110"/>
    </location>
</feature>
<organism evidence="2 3">
    <name type="scientific">Erinaceus europaeus</name>
    <name type="common">Western European hedgehog</name>
    <dbReference type="NCBI Taxonomy" id="9365"/>
    <lineage>
        <taxon>Eukaryota</taxon>
        <taxon>Metazoa</taxon>
        <taxon>Chordata</taxon>
        <taxon>Craniata</taxon>
        <taxon>Vertebrata</taxon>
        <taxon>Euteleostomi</taxon>
        <taxon>Mammalia</taxon>
        <taxon>Eutheria</taxon>
        <taxon>Laurasiatheria</taxon>
        <taxon>Eulipotyphla</taxon>
        <taxon>Erinaceidae</taxon>
        <taxon>Erinaceinae</taxon>
        <taxon>Erinaceus</taxon>
    </lineage>
</organism>
<feature type="compositionally biased region" description="Polar residues" evidence="1">
    <location>
        <begin position="94"/>
        <end position="103"/>
    </location>
</feature>
<dbReference type="PANTHER" id="PTHR36873:SF1">
    <property type="entry name" value="HYPOTHETICAL GENE SUPPORTED BY BC079057"/>
    <property type="match status" value="1"/>
</dbReference>
<dbReference type="RefSeq" id="XP_060061067.1">
    <property type="nucleotide sequence ID" value="XM_060205084.1"/>
</dbReference>
<keyword evidence="2" id="KW-1185">Reference proteome</keyword>
<proteinExistence type="predicted"/>
<dbReference type="Proteomes" id="UP001652624">
    <property type="component" value="Chromosome 13"/>
</dbReference>
<reference evidence="3" key="1">
    <citation type="submission" date="2025-08" db="UniProtKB">
        <authorList>
            <consortium name="RefSeq"/>
        </authorList>
    </citation>
    <scope>IDENTIFICATION</scope>
</reference>
<accession>A0ABM3YJ19</accession>
<gene>
    <name evidence="3" type="primary">C13H1orf141</name>
</gene>
<sequence length="463" mass="53735">MAEKILQKLDALDKEAAILLVRRAKENNLQRQVNKKSLVTPLTFDLQLEFEEAKTIEKITEHKFNGIKKPTRNIFFKPDLECRKNDSEKPNARPHSTSTNTKTQGRKIKESVEENLKSRSIRPFYYLKDTTEAENAKPLPDLYSQERQANRRALCSTIFSSVPPTQSNVYEEKDTAFSTAQTLKKTSELFDSVGHLEDYIHKRTKPPLQMNDFSTKETQSIRNDPLSQCSSARKKNVLPLCFEDELKKPNAKIIDATLAKTETSHSEQKDTNPIIFYESRYIQMLLLTKYRYPPYHMESRNKYTQKREDLTLDKNHKILKHLMNDQSIIAPQFTRTIPTAWRKSIQAVPWKQSHRVVEEDFKKEISKETLENIPWNKLYDFSQTFSSLTKKFVGFLDKTVIQEKSAKPGRFEKMISTVKQIHTGTFSGTRVKYHSKPIKNALEVHMSKNVTPLDALLKMSGEN</sequence>